<dbReference type="InterPro" id="IPR003730">
    <property type="entry name" value="Cu_polyphenol_OxRdtase"/>
</dbReference>
<name>A0A1D7TLZ8_9BACT</name>
<dbReference type="PANTHER" id="PTHR30616">
    <property type="entry name" value="UNCHARACTERIZED PROTEIN YFIH"/>
    <property type="match status" value="1"/>
</dbReference>
<evidence type="ECO:0000256" key="7">
    <source>
        <dbReference type="ARBA" id="ARBA00047989"/>
    </source>
</evidence>
<dbReference type="STRING" id="1193502.SHALO_2258"/>
<evidence type="ECO:0000313" key="11">
    <source>
        <dbReference type="EMBL" id="AOO66019.1"/>
    </source>
</evidence>
<dbReference type="InterPro" id="IPR011324">
    <property type="entry name" value="Cytotoxic_necrot_fac-like_cat"/>
</dbReference>
<evidence type="ECO:0000256" key="3">
    <source>
        <dbReference type="ARBA" id="ARBA00022679"/>
    </source>
</evidence>
<dbReference type="InterPro" id="IPR038371">
    <property type="entry name" value="Cu_polyphenol_OxRdtase_sf"/>
</dbReference>
<accession>A0A1D7TLZ8</accession>
<dbReference type="PANTHER" id="PTHR30616:SF2">
    <property type="entry name" value="PURINE NUCLEOSIDE PHOSPHORYLASE LACC1"/>
    <property type="match status" value="1"/>
</dbReference>
<sequence>MQHLFTNRFEGVSEAPFESLNLGLHVNDTALHVTQNREILKAKLGVSQLVFMDQVHGDTITQIHSGDEMPTCDAMITDVSGIALAVMVADCIPILYYDERHHAIGVAHAGRVGTLLQVGQKCARAMAESFGTRMEELTIWMGPSIRSCCYEVGIEATQGLESFLHVKSGKYFLDLQNANLKAFLDMGIKRKNIMVSEVCTCCDSRYFSYRRDKITGRFAGVIAL</sequence>
<dbReference type="SUPFAM" id="SSF64438">
    <property type="entry name" value="CNF1/YfiH-like putative cysteine hydrolases"/>
    <property type="match status" value="1"/>
</dbReference>
<dbReference type="Pfam" id="PF02578">
    <property type="entry name" value="Cu-oxidase_4"/>
    <property type="match status" value="1"/>
</dbReference>
<keyword evidence="6" id="KW-0862">Zinc</keyword>
<reference evidence="12" key="1">
    <citation type="submission" date="2016-08" db="EMBL/GenBank/DDBJ databases">
        <title>Complete genome sequence of the organohalide-respiring Epsilonproteobacterium Sulfurospirillum halorespirans.</title>
        <authorList>
            <person name="Goris T."/>
            <person name="Zimmermann J."/>
            <person name="Schenz B."/>
            <person name="Lemos M."/>
            <person name="Hackermueller J."/>
            <person name="Diekert G."/>
        </authorList>
    </citation>
    <scope>NUCLEOTIDE SEQUENCE [LARGE SCALE GENOMIC DNA]</scope>
    <source>
        <strain>DSM 13726</strain>
        <strain evidence="12">PCE-M2</strain>
    </source>
</reference>
<keyword evidence="3" id="KW-0808">Transferase</keyword>
<dbReference type="CDD" id="cd16833">
    <property type="entry name" value="YfiH"/>
    <property type="match status" value="1"/>
</dbReference>
<organism evidence="11 12">
    <name type="scientific">Sulfurospirillum halorespirans DSM 13726</name>
    <dbReference type="NCBI Taxonomy" id="1193502"/>
    <lineage>
        <taxon>Bacteria</taxon>
        <taxon>Pseudomonadati</taxon>
        <taxon>Campylobacterota</taxon>
        <taxon>Epsilonproteobacteria</taxon>
        <taxon>Campylobacterales</taxon>
        <taxon>Sulfurospirillaceae</taxon>
        <taxon>Sulfurospirillum</taxon>
    </lineage>
</organism>
<evidence type="ECO:0000256" key="5">
    <source>
        <dbReference type="ARBA" id="ARBA00022801"/>
    </source>
</evidence>
<comment type="similarity">
    <text evidence="2 10">Belongs to the purine nucleoside phosphorylase YfiH/LACC1 family.</text>
</comment>
<evidence type="ECO:0000256" key="9">
    <source>
        <dbReference type="ARBA" id="ARBA00049893"/>
    </source>
</evidence>
<comment type="catalytic activity">
    <reaction evidence="1">
        <text>inosine + phosphate = alpha-D-ribose 1-phosphate + hypoxanthine</text>
        <dbReference type="Rhea" id="RHEA:27646"/>
        <dbReference type="ChEBI" id="CHEBI:17368"/>
        <dbReference type="ChEBI" id="CHEBI:17596"/>
        <dbReference type="ChEBI" id="CHEBI:43474"/>
        <dbReference type="ChEBI" id="CHEBI:57720"/>
        <dbReference type="EC" id="2.4.2.1"/>
    </reaction>
    <physiologicalReaction direction="left-to-right" evidence="1">
        <dbReference type="Rhea" id="RHEA:27647"/>
    </physiologicalReaction>
</comment>
<evidence type="ECO:0000256" key="4">
    <source>
        <dbReference type="ARBA" id="ARBA00022723"/>
    </source>
</evidence>
<dbReference type="GO" id="GO:0005507">
    <property type="term" value="F:copper ion binding"/>
    <property type="evidence" value="ECO:0007669"/>
    <property type="project" value="TreeGrafter"/>
</dbReference>
<evidence type="ECO:0000256" key="8">
    <source>
        <dbReference type="ARBA" id="ARBA00048968"/>
    </source>
</evidence>
<evidence type="ECO:0000313" key="12">
    <source>
        <dbReference type="Proteomes" id="UP000094609"/>
    </source>
</evidence>
<comment type="catalytic activity">
    <reaction evidence="7">
        <text>adenosine + H2O + H(+) = inosine + NH4(+)</text>
        <dbReference type="Rhea" id="RHEA:24408"/>
        <dbReference type="ChEBI" id="CHEBI:15377"/>
        <dbReference type="ChEBI" id="CHEBI:15378"/>
        <dbReference type="ChEBI" id="CHEBI:16335"/>
        <dbReference type="ChEBI" id="CHEBI:17596"/>
        <dbReference type="ChEBI" id="CHEBI:28938"/>
        <dbReference type="EC" id="3.5.4.4"/>
    </reaction>
    <physiologicalReaction direction="left-to-right" evidence="7">
        <dbReference type="Rhea" id="RHEA:24409"/>
    </physiologicalReaction>
</comment>
<dbReference type="Gene3D" id="3.60.140.10">
    <property type="entry name" value="CNF1/YfiH-like putative cysteine hydrolases"/>
    <property type="match status" value="1"/>
</dbReference>
<dbReference type="Proteomes" id="UP000094609">
    <property type="component" value="Chromosome"/>
</dbReference>
<keyword evidence="4" id="KW-0479">Metal-binding</keyword>
<dbReference type="GO" id="GO:0017061">
    <property type="term" value="F:S-methyl-5-thioadenosine phosphorylase activity"/>
    <property type="evidence" value="ECO:0007669"/>
    <property type="project" value="UniProtKB-EC"/>
</dbReference>
<dbReference type="KEGG" id="shal:SHALO_2258"/>
<dbReference type="GO" id="GO:0016787">
    <property type="term" value="F:hydrolase activity"/>
    <property type="evidence" value="ECO:0007669"/>
    <property type="project" value="UniProtKB-KW"/>
</dbReference>
<dbReference type="PATRIC" id="fig|1193502.14.peg.2286"/>
<evidence type="ECO:0000256" key="2">
    <source>
        <dbReference type="ARBA" id="ARBA00007353"/>
    </source>
</evidence>
<protein>
    <recommendedName>
        <fullName evidence="10">Purine nucleoside phosphorylase</fullName>
    </recommendedName>
</protein>
<dbReference type="NCBIfam" id="TIGR00726">
    <property type="entry name" value="peptidoglycan editing factor PgeF"/>
    <property type="match status" value="1"/>
</dbReference>
<evidence type="ECO:0000256" key="1">
    <source>
        <dbReference type="ARBA" id="ARBA00000553"/>
    </source>
</evidence>
<evidence type="ECO:0000256" key="6">
    <source>
        <dbReference type="ARBA" id="ARBA00022833"/>
    </source>
</evidence>
<dbReference type="EMBL" id="CP017111">
    <property type="protein sequence ID" value="AOO66019.1"/>
    <property type="molecule type" value="Genomic_DNA"/>
</dbReference>
<comment type="catalytic activity">
    <reaction evidence="9">
        <text>S-methyl-5'-thioadenosine + phosphate = 5-(methylsulfanyl)-alpha-D-ribose 1-phosphate + adenine</text>
        <dbReference type="Rhea" id="RHEA:11852"/>
        <dbReference type="ChEBI" id="CHEBI:16708"/>
        <dbReference type="ChEBI" id="CHEBI:17509"/>
        <dbReference type="ChEBI" id="CHEBI:43474"/>
        <dbReference type="ChEBI" id="CHEBI:58533"/>
        <dbReference type="EC" id="2.4.2.28"/>
    </reaction>
    <physiologicalReaction direction="left-to-right" evidence="9">
        <dbReference type="Rhea" id="RHEA:11853"/>
    </physiologicalReaction>
</comment>
<comment type="catalytic activity">
    <reaction evidence="8">
        <text>adenosine + phosphate = alpha-D-ribose 1-phosphate + adenine</text>
        <dbReference type="Rhea" id="RHEA:27642"/>
        <dbReference type="ChEBI" id="CHEBI:16335"/>
        <dbReference type="ChEBI" id="CHEBI:16708"/>
        <dbReference type="ChEBI" id="CHEBI:43474"/>
        <dbReference type="ChEBI" id="CHEBI:57720"/>
        <dbReference type="EC" id="2.4.2.1"/>
    </reaction>
    <physiologicalReaction direction="left-to-right" evidence="8">
        <dbReference type="Rhea" id="RHEA:27643"/>
    </physiologicalReaction>
</comment>
<proteinExistence type="inferred from homology"/>
<evidence type="ECO:0000256" key="10">
    <source>
        <dbReference type="RuleBase" id="RU361274"/>
    </source>
</evidence>
<gene>
    <name evidence="11" type="ORF">SHALO_2258</name>
</gene>
<dbReference type="AlphaFoldDB" id="A0A1D7TLZ8"/>
<keyword evidence="5" id="KW-0378">Hydrolase</keyword>
<keyword evidence="12" id="KW-1185">Reference proteome</keyword>